<proteinExistence type="predicted"/>
<evidence type="ECO:0000313" key="3">
    <source>
        <dbReference type="Proteomes" id="UP000830115"/>
    </source>
</evidence>
<feature type="transmembrane region" description="Helical" evidence="1">
    <location>
        <begin position="60"/>
        <end position="79"/>
    </location>
</feature>
<evidence type="ECO:0000256" key="1">
    <source>
        <dbReference type="SAM" id="Phobius"/>
    </source>
</evidence>
<dbReference type="EMBL" id="CP086322">
    <property type="protein sequence ID" value="UQA95595.1"/>
    <property type="molecule type" value="Genomic_DNA"/>
</dbReference>
<keyword evidence="3" id="KW-1185">Reference proteome</keyword>
<keyword evidence="1" id="KW-0472">Membrane</keyword>
<keyword evidence="1" id="KW-1133">Transmembrane helix</keyword>
<reference evidence="2" key="1">
    <citation type="submission" date="2021-10" db="EMBL/GenBank/DDBJ databases">
        <title>Streptomyces nigrumlapis sp.nov.,an antimicrobial producing actinobacterium isolated from Black Gobi rocks.</title>
        <authorList>
            <person name="Wen Y."/>
            <person name="Zhang W."/>
            <person name="Liu X.G."/>
        </authorList>
    </citation>
    <scope>NUCLEOTIDE SEQUENCE</scope>
    <source>
        <strain evidence="2">ST13-2-2</strain>
    </source>
</reference>
<keyword evidence="1" id="KW-0812">Transmembrane</keyword>
<evidence type="ECO:0000313" key="2">
    <source>
        <dbReference type="EMBL" id="UQA95595.1"/>
    </source>
</evidence>
<gene>
    <name evidence="2" type="ORF">K9S39_30395</name>
</gene>
<sequence length="84" mass="9124">MNEEPEGSEKTKKTPFLNRVISKSGKRHPFLMLALSLFAIVIGIGGVQSMFTPEMNHAKSALNILVGLGGVIYLAALIADRKKK</sequence>
<organism evidence="2 3">
    <name type="scientific">Streptomyces halobius</name>
    <dbReference type="NCBI Taxonomy" id="2879846"/>
    <lineage>
        <taxon>Bacteria</taxon>
        <taxon>Bacillati</taxon>
        <taxon>Actinomycetota</taxon>
        <taxon>Actinomycetes</taxon>
        <taxon>Kitasatosporales</taxon>
        <taxon>Streptomycetaceae</taxon>
        <taxon>Streptomyces</taxon>
    </lineage>
</organism>
<name>A0ABY4MD39_9ACTN</name>
<accession>A0ABY4MD39</accession>
<dbReference type="Proteomes" id="UP000830115">
    <property type="component" value="Chromosome"/>
</dbReference>
<protein>
    <submittedName>
        <fullName evidence="2">Uncharacterized protein</fullName>
    </submittedName>
</protein>
<feature type="transmembrane region" description="Helical" evidence="1">
    <location>
        <begin position="29"/>
        <end position="48"/>
    </location>
</feature>
<dbReference type="RefSeq" id="WP_248866508.1">
    <property type="nucleotide sequence ID" value="NZ_CP086322.1"/>
</dbReference>